<proteinExistence type="predicted"/>
<feature type="domain" description="3'-5' exonuclease" evidence="1">
    <location>
        <begin position="67"/>
        <end position="178"/>
    </location>
</feature>
<dbReference type="Gene3D" id="3.30.420.10">
    <property type="entry name" value="Ribonuclease H-like superfamily/Ribonuclease H"/>
    <property type="match status" value="1"/>
</dbReference>
<dbReference type="OrthoDB" id="26838at2759"/>
<dbReference type="PANTHER" id="PTHR46628">
    <property type="entry name" value="PIRNA BIOGENESIS PROTEIN EXD1"/>
    <property type="match status" value="1"/>
</dbReference>
<dbReference type="GO" id="GO:0003676">
    <property type="term" value="F:nucleic acid binding"/>
    <property type="evidence" value="ECO:0007669"/>
    <property type="project" value="InterPro"/>
</dbReference>
<dbReference type="AlphaFoldDB" id="A0A8X6PLC2"/>
<dbReference type="PANTHER" id="PTHR46628:SF1">
    <property type="entry name" value="PIRNA BIOGENESIS PROTEIN EXD1"/>
    <property type="match status" value="1"/>
</dbReference>
<evidence type="ECO:0000259" key="1">
    <source>
        <dbReference type="Pfam" id="PF01612"/>
    </source>
</evidence>
<dbReference type="Proteomes" id="UP000887013">
    <property type="component" value="Unassembled WGS sequence"/>
</dbReference>
<dbReference type="InterPro" id="IPR036397">
    <property type="entry name" value="RNaseH_sf"/>
</dbReference>
<protein>
    <submittedName>
        <fullName evidence="2">PiRNA biogenesis protein EXD1</fullName>
    </submittedName>
</protein>
<organism evidence="2 3">
    <name type="scientific">Nephila pilipes</name>
    <name type="common">Giant wood spider</name>
    <name type="synonym">Nephila maculata</name>
    <dbReference type="NCBI Taxonomy" id="299642"/>
    <lineage>
        <taxon>Eukaryota</taxon>
        <taxon>Metazoa</taxon>
        <taxon>Ecdysozoa</taxon>
        <taxon>Arthropoda</taxon>
        <taxon>Chelicerata</taxon>
        <taxon>Arachnida</taxon>
        <taxon>Araneae</taxon>
        <taxon>Araneomorphae</taxon>
        <taxon>Entelegynae</taxon>
        <taxon>Araneoidea</taxon>
        <taxon>Nephilidae</taxon>
        <taxon>Nephila</taxon>
    </lineage>
</organism>
<dbReference type="GO" id="GO:1990923">
    <property type="term" value="C:PET complex"/>
    <property type="evidence" value="ECO:0007669"/>
    <property type="project" value="TreeGrafter"/>
</dbReference>
<dbReference type="GO" id="GO:0034587">
    <property type="term" value="P:piRNA processing"/>
    <property type="evidence" value="ECO:0007669"/>
    <property type="project" value="TreeGrafter"/>
</dbReference>
<dbReference type="GO" id="GO:0008408">
    <property type="term" value="F:3'-5' exonuclease activity"/>
    <property type="evidence" value="ECO:0007669"/>
    <property type="project" value="InterPro"/>
</dbReference>
<dbReference type="EMBL" id="BMAW01022330">
    <property type="protein sequence ID" value="GFT77305.1"/>
    <property type="molecule type" value="Genomic_DNA"/>
</dbReference>
<sequence>MCDLHGDYGIKNENSSHETCEQEYIVKLPHHLHKCLPTDWNIIDSYNDDFDLSVKHMNRQDSIGISLEGPEISRSGILTWLCVSTSSCTFLFDILTLGKEAFRRGLKSILENSRIQKIFHDCRLVSDCLYHQYEVRLNNVFDTQAADSLVMMQQNKDSKFIKKVNSLNECLNYYLEITDNYLCRSLLFDVDEQSIHYHGRRPLHHEFQESMIRNVIYLRLLKREVECALLTPLRRVTDQYLNCVLSASDQELVLCPSILEELPQEVLIDGIEVVNYVEPEVSLFGSWDS</sequence>
<evidence type="ECO:0000313" key="2">
    <source>
        <dbReference type="EMBL" id="GFT77305.1"/>
    </source>
</evidence>
<comment type="caution">
    <text evidence="2">The sequence shown here is derived from an EMBL/GenBank/DDBJ whole genome shotgun (WGS) entry which is preliminary data.</text>
</comment>
<evidence type="ECO:0000313" key="3">
    <source>
        <dbReference type="Proteomes" id="UP000887013"/>
    </source>
</evidence>
<reference evidence="2" key="1">
    <citation type="submission" date="2020-08" db="EMBL/GenBank/DDBJ databases">
        <title>Multicomponent nature underlies the extraordinary mechanical properties of spider dragline silk.</title>
        <authorList>
            <person name="Kono N."/>
            <person name="Nakamura H."/>
            <person name="Mori M."/>
            <person name="Yoshida Y."/>
            <person name="Ohtoshi R."/>
            <person name="Malay A.D."/>
            <person name="Moran D.A.P."/>
            <person name="Tomita M."/>
            <person name="Numata K."/>
            <person name="Arakawa K."/>
        </authorList>
    </citation>
    <scope>NUCLEOTIDE SEQUENCE</scope>
</reference>
<accession>A0A8X6PLC2</accession>
<dbReference type="Pfam" id="PF01612">
    <property type="entry name" value="DNA_pol_A_exo1"/>
    <property type="match status" value="1"/>
</dbReference>
<dbReference type="InterPro" id="IPR052144">
    <property type="entry name" value="piRNA_biogenesis_EXD1"/>
</dbReference>
<dbReference type="SUPFAM" id="SSF53098">
    <property type="entry name" value="Ribonuclease H-like"/>
    <property type="match status" value="1"/>
</dbReference>
<dbReference type="InterPro" id="IPR002562">
    <property type="entry name" value="3'-5'_exonuclease_dom"/>
</dbReference>
<gene>
    <name evidence="2" type="primary">EXD1</name>
    <name evidence="2" type="ORF">NPIL_209021</name>
</gene>
<keyword evidence="3" id="KW-1185">Reference proteome</keyword>
<name>A0A8X6PLC2_NEPPI</name>
<dbReference type="InterPro" id="IPR012337">
    <property type="entry name" value="RNaseH-like_sf"/>
</dbReference>